<dbReference type="GeneID" id="54562470"/>
<evidence type="ECO:0000313" key="3">
    <source>
        <dbReference type="Proteomes" id="UP000799537"/>
    </source>
</evidence>
<accession>A0A6A6C1F3</accession>
<protein>
    <submittedName>
        <fullName evidence="2">Uncharacterized protein</fullName>
    </submittedName>
</protein>
<feature type="compositionally biased region" description="Basic and acidic residues" evidence="1">
    <location>
        <begin position="75"/>
        <end position="88"/>
    </location>
</feature>
<evidence type="ECO:0000256" key="1">
    <source>
        <dbReference type="SAM" id="MobiDB-lite"/>
    </source>
</evidence>
<organism evidence="2 3">
    <name type="scientific">Zasmidium cellare ATCC 36951</name>
    <dbReference type="NCBI Taxonomy" id="1080233"/>
    <lineage>
        <taxon>Eukaryota</taxon>
        <taxon>Fungi</taxon>
        <taxon>Dikarya</taxon>
        <taxon>Ascomycota</taxon>
        <taxon>Pezizomycotina</taxon>
        <taxon>Dothideomycetes</taxon>
        <taxon>Dothideomycetidae</taxon>
        <taxon>Mycosphaerellales</taxon>
        <taxon>Mycosphaerellaceae</taxon>
        <taxon>Zasmidium</taxon>
    </lineage>
</organism>
<dbReference type="AlphaFoldDB" id="A0A6A6C1F3"/>
<feature type="region of interest" description="Disordered" evidence="1">
    <location>
        <begin position="1"/>
        <end position="174"/>
    </location>
</feature>
<evidence type="ECO:0000313" key="2">
    <source>
        <dbReference type="EMBL" id="KAF2160693.1"/>
    </source>
</evidence>
<gene>
    <name evidence="2" type="ORF">M409DRAFT_28833</name>
</gene>
<name>A0A6A6C1F3_ZASCE</name>
<dbReference type="RefSeq" id="XP_033661582.1">
    <property type="nucleotide sequence ID" value="XM_033809198.1"/>
</dbReference>
<dbReference type="Proteomes" id="UP000799537">
    <property type="component" value="Unassembled WGS sequence"/>
</dbReference>
<reference evidence="2" key="1">
    <citation type="journal article" date="2020" name="Stud. Mycol.">
        <title>101 Dothideomycetes genomes: a test case for predicting lifestyles and emergence of pathogens.</title>
        <authorList>
            <person name="Haridas S."/>
            <person name="Albert R."/>
            <person name="Binder M."/>
            <person name="Bloem J."/>
            <person name="Labutti K."/>
            <person name="Salamov A."/>
            <person name="Andreopoulos B."/>
            <person name="Baker S."/>
            <person name="Barry K."/>
            <person name="Bills G."/>
            <person name="Bluhm B."/>
            <person name="Cannon C."/>
            <person name="Castanera R."/>
            <person name="Culley D."/>
            <person name="Daum C."/>
            <person name="Ezra D."/>
            <person name="Gonzalez J."/>
            <person name="Henrissat B."/>
            <person name="Kuo A."/>
            <person name="Liang C."/>
            <person name="Lipzen A."/>
            <person name="Lutzoni F."/>
            <person name="Magnuson J."/>
            <person name="Mondo S."/>
            <person name="Nolan M."/>
            <person name="Ohm R."/>
            <person name="Pangilinan J."/>
            <person name="Park H.-J."/>
            <person name="Ramirez L."/>
            <person name="Alfaro M."/>
            <person name="Sun H."/>
            <person name="Tritt A."/>
            <person name="Yoshinaga Y."/>
            <person name="Zwiers L.-H."/>
            <person name="Turgeon B."/>
            <person name="Goodwin S."/>
            <person name="Spatafora J."/>
            <person name="Crous P."/>
            <person name="Grigoriev I."/>
        </authorList>
    </citation>
    <scope>NUCLEOTIDE SEQUENCE</scope>
    <source>
        <strain evidence="2">ATCC 36951</strain>
    </source>
</reference>
<proteinExistence type="predicted"/>
<sequence length="174" mass="19276">MAEDESTRRKTITFPPSLSLKPPSVIQRPSTGGTTSSEEEEAPHPRTPTPTKPPPPKWKDRCKKFLGLSTPNTHEAQERGRGNEREGDMEFGVEGGIKPYNEKAAASLPEIISARRWRRPSPYPDGGKRPQATRSKTAPQIRVFSPEEQGQVDQRQGDGDNYDGEEWGARALGT</sequence>
<dbReference type="EMBL" id="ML993624">
    <property type="protein sequence ID" value="KAF2160693.1"/>
    <property type="molecule type" value="Genomic_DNA"/>
</dbReference>
<feature type="compositionally biased region" description="Pro residues" evidence="1">
    <location>
        <begin position="45"/>
        <end position="56"/>
    </location>
</feature>
<keyword evidence="3" id="KW-1185">Reference proteome</keyword>